<gene>
    <name evidence="1" type="ORF">NUW54_g6117</name>
</gene>
<evidence type="ECO:0000313" key="1">
    <source>
        <dbReference type="EMBL" id="KAJ3001950.1"/>
    </source>
</evidence>
<proteinExistence type="predicted"/>
<reference evidence="1" key="1">
    <citation type="submission" date="2022-08" db="EMBL/GenBank/DDBJ databases">
        <title>Genome Sequence of Pycnoporus sanguineus.</title>
        <authorList>
            <person name="Buettner E."/>
        </authorList>
    </citation>
    <scope>NUCLEOTIDE SEQUENCE</scope>
    <source>
        <strain evidence="1">CG-C14</strain>
    </source>
</reference>
<sequence>MWISRSEATRSLDDPVLPKAEVILPIASARREKGKQRVPVTTSLYDDDLDHSVANTAQPPETTIAAPPAPTTSSLEQQDGGSQLQSKTDTAPCRADDHLGIPNAPEVLPAPSLEVTRPALASRTSSTTAASRKKAKVQEKPWPPAEGIVQPKWAYARTWATEHPSSTRQDFEAHYAAFSPSDKKRITRQYAQKEQKDEEKDDNELAAGERTRWKGEDAGWGHWANV</sequence>
<comment type="caution">
    <text evidence="1">The sequence shown here is derived from an EMBL/GenBank/DDBJ whole genome shotgun (WGS) entry which is preliminary data.</text>
</comment>
<accession>A0ACC1PVW1</accession>
<evidence type="ECO:0000313" key="2">
    <source>
        <dbReference type="Proteomes" id="UP001144978"/>
    </source>
</evidence>
<protein>
    <submittedName>
        <fullName evidence="1">Uncharacterized protein</fullName>
    </submittedName>
</protein>
<dbReference type="EMBL" id="JANSHE010001592">
    <property type="protein sequence ID" value="KAJ3001950.1"/>
    <property type="molecule type" value="Genomic_DNA"/>
</dbReference>
<name>A0ACC1PVW1_9APHY</name>
<organism evidence="1 2">
    <name type="scientific">Trametes sanguinea</name>
    <dbReference type="NCBI Taxonomy" id="158606"/>
    <lineage>
        <taxon>Eukaryota</taxon>
        <taxon>Fungi</taxon>
        <taxon>Dikarya</taxon>
        <taxon>Basidiomycota</taxon>
        <taxon>Agaricomycotina</taxon>
        <taxon>Agaricomycetes</taxon>
        <taxon>Polyporales</taxon>
        <taxon>Polyporaceae</taxon>
        <taxon>Trametes</taxon>
    </lineage>
</organism>
<dbReference type="Proteomes" id="UP001144978">
    <property type="component" value="Unassembled WGS sequence"/>
</dbReference>
<keyword evidence="2" id="KW-1185">Reference proteome</keyword>